<dbReference type="PRINTS" id="PR00133">
    <property type="entry name" value="GLHYDRLASE3"/>
</dbReference>
<proteinExistence type="inferred from homology"/>
<dbReference type="Gene3D" id="3.40.50.1700">
    <property type="entry name" value="Glycoside hydrolase family 3 C-terminal domain"/>
    <property type="match status" value="1"/>
</dbReference>
<dbReference type="Pfam" id="PF14310">
    <property type="entry name" value="Fn3-like"/>
    <property type="match status" value="1"/>
</dbReference>
<dbReference type="PANTHER" id="PTHR42721">
    <property type="entry name" value="SUGAR HYDROLASE-RELATED"/>
    <property type="match status" value="1"/>
</dbReference>
<reference evidence="5" key="1">
    <citation type="submission" date="2023-08" db="EMBL/GenBank/DDBJ databases">
        <title>Mucin Metabolism Genes Underlie the Key Renovations of Bacteroides xylanisolvens Genomes in Captive Great Apes.</title>
        <authorList>
            <person name="Nishida A.H."/>
        </authorList>
    </citation>
    <scope>NUCLEOTIDE SEQUENCE</scope>
    <source>
        <strain evidence="5">P13.H9</strain>
    </source>
</reference>
<dbReference type="Pfam" id="PF01915">
    <property type="entry name" value="Glyco_hydro_3_C"/>
    <property type="match status" value="1"/>
</dbReference>
<dbReference type="GO" id="GO:0031222">
    <property type="term" value="P:arabinan catabolic process"/>
    <property type="evidence" value="ECO:0007669"/>
    <property type="project" value="TreeGrafter"/>
</dbReference>
<sequence>MKSLMQKMTGKMMLSLSLVVSTSLNTGMDIHAQELSPRYLDTSLSFEERAADLVSRMTLEEKVSQMVTDADAIPRLGVPAYRWWSECLHGIARNGNATVFPMPIGLAATFDDDMVYKIANAISTEGRILYDMAQKRGNFSKYTGLTYYSPSINIYRDPRWGRGQETYGEDPFLTSRMGVAYVKGLQGNDPKYLKVAACAKHYAAYSGYTDAEVRISETTDVDMYQTYLPAFKALVKEADVESVMGAYNLINGEPASGSRKYLVDILRNQWGFKGYVTSDCGALARFVNVFKICKNAKEAAAIAANSGLNLNCGGTYKSGLPGAVKEGLVKESTIDSLLTTLLTTRFKLGLFDNPKDVPYSSLSWDKVDCAEHRALAYQAAAKSFVLLENKNNTLPLNSEDHYVYVTGANANNQDALIGNYFGMNGQLSTFLEGISNKMPKGMSLQYRPGVQLTKEAYNEWTTKEAPEADVVVACLGLTNALEGEGMDAIAADEHGEVPSLSIPEAQLSFLRKIRANIDSGKSKNKTGKKSKLVVVLTGGCPVILKDVRELADALIYAWYPGEEGGNALADMLFGRYSPSGRTPLTFMKSVEQLPPFDDYSMKGRTYRYMDKEAMYPFGYGLSYTTFEYVGLQLPAVVKAGEPATVSVSITNTGKMAADEVVQLYIKDVEASVDVPLRQLCGFKRIHLKPGETQKVTLDIAPENMSVVTGTLKRTIEPGVFRVSIGNGQPLPVTANYVEGEFKVKGKKTLEL</sequence>
<dbReference type="InterPro" id="IPR017853">
    <property type="entry name" value="GH"/>
</dbReference>
<comment type="similarity">
    <text evidence="1">Belongs to the glycosyl hydrolase 3 family.</text>
</comment>
<dbReference type="AlphaFoldDB" id="A0AAW4SSH8"/>
<dbReference type="SUPFAM" id="SSF52279">
    <property type="entry name" value="Beta-D-glucan exohydrolase, C-terminal domain"/>
    <property type="match status" value="1"/>
</dbReference>
<dbReference type="RefSeq" id="WP_225450661.1">
    <property type="nucleotide sequence ID" value="NZ_JAIWXB010000011.1"/>
</dbReference>
<dbReference type="GO" id="GO:0045493">
    <property type="term" value="P:xylan catabolic process"/>
    <property type="evidence" value="ECO:0007669"/>
    <property type="project" value="InterPro"/>
</dbReference>
<keyword evidence="3 5" id="KW-0378">Hydrolase</keyword>
<evidence type="ECO:0000259" key="4">
    <source>
        <dbReference type="SMART" id="SM01217"/>
    </source>
</evidence>
<dbReference type="Pfam" id="PF00933">
    <property type="entry name" value="Glyco_hydro_3"/>
    <property type="match status" value="1"/>
</dbReference>
<evidence type="ECO:0000256" key="2">
    <source>
        <dbReference type="ARBA" id="ARBA00022729"/>
    </source>
</evidence>
<evidence type="ECO:0000256" key="1">
    <source>
        <dbReference type="ARBA" id="ARBA00005336"/>
    </source>
</evidence>
<accession>A0AAW4SSH8</accession>
<dbReference type="InterPro" id="IPR036962">
    <property type="entry name" value="Glyco_hydro_3_N_sf"/>
</dbReference>
<dbReference type="Gene3D" id="3.20.20.300">
    <property type="entry name" value="Glycoside hydrolase, family 3, N-terminal domain"/>
    <property type="match status" value="1"/>
</dbReference>
<dbReference type="Proteomes" id="UP001198461">
    <property type="component" value="Unassembled WGS sequence"/>
</dbReference>
<keyword evidence="2" id="KW-0732">Signal</keyword>
<dbReference type="Gene3D" id="2.60.40.10">
    <property type="entry name" value="Immunoglobulins"/>
    <property type="match status" value="1"/>
</dbReference>
<name>A0AAW4SSH8_9BACE</name>
<evidence type="ECO:0000256" key="3">
    <source>
        <dbReference type="ARBA" id="ARBA00022801"/>
    </source>
</evidence>
<dbReference type="InterPro" id="IPR001764">
    <property type="entry name" value="Glyco_hydro_3_N"/>
</dbReference>
<gene>
    <name evidence="5" type="ORF">LD004_08280</name>
</gene>
<dbReference type="InterPro" id="IPR044993">
    <property type="entry name" value="BXL"/>
</dbReference>
<evidence type="ECO:0000313" key="5">
    <source>
        <dbReference type="EMBL" id="MCA4703612.1"/>
    </source>
</evidence>
<dbReference type="EMBL" id="JAIWYE010000017">
    <property type="protein sequence ID" value="MCA4703612.1"/>
    <property type="molecule type" value="Genomic_DNA"/>
</dbReference>
<protein>
    <submittedName>
        <fullName evidence="5">Glycoside hydrolase family 3 C-terminal domain-containing protein</fullName>
    </submittedName>
</protein>
<feature type="domain" description="Fibronectin type III-like" evidence="4">
    <location>
        <begin position="659"/>
        <end position="728"/>
    </location>
</feature>
<evidence type="ECO:0000313" key="6">
    <source>
        <dbReference type="Proteomes" id="UP001198461"/>
    </source>
</evidence>
<dbReference type="InterPro" id="IPR013783">
    <property type="entry name" value="Ig-like_fold"/>
</dbReference>
<dbReference type="GO" id="GO:0046556">
    <property type="term" value="F:alpha-L-arabinofuranosidase activity"/>
    <property type="evidence" value="ECO:0007669"/>
    <property type="project" value="TreeGrafter"/>
</dbReference>
<dbReference type="SUPFAM" id="SSF51445">
    <property type="entry name" value="(Trans)glycosidases"/>
    <property type="match status" value="1"/>
</dbReference>
<organism evidence="5 6">
    <name type="scientific">Bacteroides xylanisolvens</name>
    <dbReference type="NCBI Taxonomy" id="371601"/>
    <lineage>
        <taxon>Bacteria</taxon>
        <taxon>Pseudomonadati</taxon>
        <taxon>Bacteroidota</taxon>
        <taxon>Bacteroidia</taxon>
        <taxon>Bacteroidales</taxon>
        <taxon>Bacteroidaceae</taxon>
        <taxon>Bacteroides</taxon>
    </lineage>
</organism>
<comment type="caution">
    <text evidence="5">The sequence shown here is derived from an EMBL/GenBank/DDBJ whole genome shotgun (WGS) entry which is preliminary data.</text>
</comment>
<dbReference type="InterPro" id="IPR026891">
    <property type="entry name" value="Fn3-like"/>
</dbReference>
<dbReference type="InterPro" id="IPR036881">
    <property type="entry name" value="Glyco_hydro_3_C_sf"/>
</dbReference>
<dbReference type="PANTHER" id="PTHR42721:SF3">
    <property type="entry name" value="BETA-D-XYLOSIDASE 5-RELATED"/>
    <property type="match status" value="1"/>
</dbReference>
<dbReference type="InterPro" id="IPR002772">
    <property type="entry name" value="Glyco_hydro_3_C"/>
</dbReference>
<dbReference type="GO" id="GO:0009044">
    <property type="term" value="F:xylan 1,4-beta-xylosidase activity"/>
    <property type="evidence" value="ECO:0007669"/>
    <property type="project" value="InterPro"/>
</dbReference>
<dbReference type="SMART" id="SM01217">
    <property type="entry name" value="Fn3_like"/>
    <property type="match status" value="1"/>
</dbReference>